<feature type="chain" id="PRO_5038479908" evidence="8">
    <location>
        <begin position="27"/>
        <end position="1316"/>
    </location>
</feature>
<feature type="compositionally biased region" description="Basic and acidic residues" evidence="7">
    <location>
        <begin position="1179"/>
        <end position="1216"/>
    </location>
</feature>
<evidence type="ECO:0000256" key="3">
    <source>
        <dbReference type="ARBA" id="ARBA00022525"/>
    </source>
</evidence>
<comment type="subcellular location">
    <subcellularLocation>
        <location evidence="1">Secreted</location>
        <location evidence="1">Cell wall</location>
        <topology evidence="1">Peptidoglycan-anchor</topology>
    </subcellularLocation>
</comment>
<protein>
    <submittedName>
        <fullName evidence="11">Uro-adherence factor A</fullName>
    </submittedName>
</protein>
<dbReference type="Pfam" id="PF06458">
    <property type="entry name" value="MucBP"/>
    <property type="match status" value="8"/>
</dbReference>
<feature type="region of interest" description="Disordered" evidence="7">
    <location>
        <begin position="628"/>
        <end position="649"/>
    </location>
</feature>
<proteinExistence type="predicted"/>
<feature type="compositionally biased region" description="Basic and acidic residues" evidence="7">
    <location>
        <begin position="603"/>
        <end position="621"/>
    </location>
</feature>
<feature type="domain" description="MucBP" evidence="9">
    <location>
        <begin position="678"/>
        <end position="758"/>
    </location>
</feature>
<feature type="region of interest" description="Disordered" evidence="7">
    <location>
        <begin position="1236"/>
        <end position="1285"/>
    </location>
</feature>
<keyword evidence="6" id="KW-0572">Peptidoglycan-anchor</keyword>
<feature type="domain" description="SDR-like Ig" evidence="10">
    <location>
        <begin position="186"/>
        <end position="281"/>
    </location>
</feature>
<dbReference type="RefSeq" id="WP_156850009.1">
    <property type="nucleotide sequence ID" value="NZ_CACRTP010000014.1"/>
</dbReference>
<keyword evidence="5" id="KW-0677">Repeat</keyword>
<feature type="domain" description="MucBP" evidence="9">
    <location>
        <begin position="489"/>
        <end position="563"/>
    </location>
</feature>
<feature type="domain" description="MucBP" evidence="9">
    <location>
        <begin position="869"/>
        <end position="949"/>
    </location>
</feature>
<keyword evidence="3" id="KW-0964">Secreted</keyword>
<feature type="region of interest" description="Disordered" evidence="7">
    <location>
        <begin position="819"/>
        <end position="840"/>
    </location>
</feature>
<dbReference type="Gene3D" id="2.60.40.1290">
    <property type="match status" value="1"/>
</dbReference>
<name>A0A6N3C1W0_FINMA</name>
<feature type="compositionally biased region" description="Polar residues" evidence="7">
    <location>
        <begin position="820"/>
        <end position="835"/>
    </location>
</feature>
<organism evidence="11">
    <name type="scientific">Finegoldia magna</name>
    <name type="common">Peptostreptococcus magnus</name>
    <dbReference type="NCBI Taxonomy" id="1260"/>
    <lineage>
        <taxon>Bacteria</taxon>
        <taxon>Bacillati</taxon>
        <taxon>Bacillota</taxon>
        <taxon>Tissierellia</taxon>
        <taxon>Tissierellales</taxon>
        <taxon>Peptoniphilaceae</taxon>
        <taxon>Finegoldia</taxon>
    </lineage>
</organism>
<feature type="region of interest" description="Disordered" evidence="7">
    <location>
        <begin position="952"/>
        <end position="1001"/>
    </location>
</feature>
<feature type="region of interest" description="Disordered" evidence="7">
    <location>
        <begin position="875"/>
        <end position="938"/>
    </location>
</feature>
<feature type="region of interest" description="Disordered" evidence="7">
    <location>
        <begin position="1179"/>
        <end position="1223"/>
    </location>
</feature>
<feature type="region of interest" description="Disordered" evidence="7">
    <location>
        <begin position="50"/>
        <end position="158"/>
    </location>
</feature>
<feature type="domain" description="MucBP" evidence="9">
    <location>
        <begin position="586"/>
        <end position="660"/>
    </location>
</feature>
<dbReference type="Gene3D" id="3.10.20.320">
    <property type="entry name" value="Putative peptidoglycan bound protein (lpxtg motif)"/>
    <property type="match status" value="5"/>
</dbReference>
<evidence type="ECO:0000313" key="11">
    <source>
        <dbReference type="EMBL" id="VYU06903.1"/>
    </source>
</evidence>
<feature type="domain" description="MucBP" evidence="9">
    <location>
        <begin position="1161"/>
        <end position="1234"/>
    </location>
</feature>
<dbReference type="EMBL" id="CACRTP010000014">
    <property type="protein sequence ID" value="VYU06903.1"/>
    <property type="molecule type" value="Genomic_DNA"/>
</dbReference>
<keyword evidence="4 8" id="KW-0732">Signal</keyword>
<feature type="region of interest" description="Disordered" evidence="7">
    <location>
        <begin position="1073"/>
        <end position="1096"/>
    </location>
</feature>
<dbReference type="SUPFAM" id="SSF49401">
    <property type="entry name" value="Bacterial adhesins"/>
    <property type="match status" value="2"/>
</dbReference>
<dbReference type="Gene3D" id="2.60.40.1280">
    <property type="match status" value="1"/>
</dbReference>
<evidence type="ECO:0000256" key="5">
    <source>
        <dbReference type="ARBA" id="ARBA00022737"/>
    </source>
</evidence>
<feature type="region of interest" description="Disordered" evidence="7">
    <location>
        <begin position="603"/>
        <end position="622"/>
    </location>
</feature>
<dbReference type="GO" id="GO:0007155">
    <property type="term" value="P:cell adhesion"/>
    <property type="evidence" value="ECO:0007669"/>
    <property type="project" value="InterPro"/>
</dbReference>
<evidence type="ECO:0000256" key="1">
    <source>
        <dbReference type="ARBA" id="ARBA00004168"/>
    </source>
</evidence>
<sequence>MDKKNKNNVAKILLAFGVLASPMMLANQVSADNSIANTTKTNNVESNIDSDAVTTENVISENKKNDRTQPEGVVENSIAKENSGDKVEPVLLEEKKEEVSNQYEEKESLEKAEKIEEKEDLDVASKNDKSEEKTDEDKLEASPEEEKDQLKAGEGQNVNDKVNISNIKIDYKDGGSEKEEVWVTSAGHAAFTADYKVDDSVKSGDYFTVNYGDKVVPGLVNEPRTATNLMDARGRLIAKGVYDKNTNTTTYTFTDYVDIFNNVRGSFQQSLWPVREQITDDGQKVDVTITVADETKTRNMTFQYGNKKYLPITETITSVNREENTVHTTTYINQSGDRIGGLNKIKLESNNYEYTDPSQVKIYEVSNNAVFRDSFSPNLAAGAKEVTDLPITVENGIAYIDVGTKLNMKTKYVVLGTPTLKKDADPNKAVKVTSSVVNKNNGQVVVDNHGQTVSHTSALLQAGDTSTGEGDQEEQPGSFQEHHIYLTKDKDGNVIEEKTIKKDGETTKGSKTEFYKTGKKEEDGYTFVRTENPVNNPIYNNDGSKSAGNYVPGVKQEITYVYEKTVDEPAEEPGSFQEHHIYITKDEDGNIIEEKTIKEDGKVKEGTKDETYPTGKNEKDGYTFVRTENPVNEPTYNEDGTPTEGNFKPGEKQEITYVYEKTITTKGSFQDHHIYQTVDKNGKVISTDDNKDGKEQTGKENEEYTTNKIDKEGYKLVEVKPTNDKSKELGVKYDSENGEPTKGNYVAGEKQEVTYIYQRTKEEPGSFQEHHIYITKDEDGNIIEEKTIKEDGKVKEGTKDETYPTGKNEKDGYTFVRTENPVNEPTYNEDGTPTEGNFKPGEKQEITYVYEKTITTKGSFQDHHIYQTVDKNGKVISTDDNKDGKEQTGKENEEYTTNKIDKEGYKLVEVKPTNDKSKELGVKYDSENGEPTKGNYVAGEKQEVTYIYQRTKEEPTEEKGSFQEHHIYQTVDKNGKVISTDETKDKDVTEGTEKENYKTSKEDKDGYKLVKIESKNGGKFNEDGSEKEAAYIANTKQEVTYIYQRTKEEPTEEKGSFQEHHIYQTVDKNGKVISTDETKDKDVTEGTEKENYKTSKEDKDGYKLVKIESKNGGKFNEDGSEKEAAYIANTKQEVTYIYQRTKEEPTEEKGSFQEHHIYIKQDKNGKVIKREVVNDKVDSGTKDKTYTTGKKEKDGFKFVKTQDPKENPKYEKDGKETTGNFVPGKTQEITYVYEKTETPWTPLTPAEEVTPQTPDVKKTPKEDSKETPKDGSKETSEKQSKKLPKAGADYELLKLAAGALTIVSGFGISVSRKKRD</sequence>
<accession>A0A6N3C1W0</accession>
<feature type="domain" description="MucBP" evidence="9">
    <location>
        <begin position="971"/>
        <end position="1044"/>
    </location>
</feature>
<evidence type="ECO:0000256" key="7">
    <source>
        <dbReference type="SAM" id="MobiDB-lite"/>
    </source>
</evidence>
<feature type="compositionally biased region" description="Basic and acidic residues" evidence="7">
    <location>
        <begin position="875"/>
        <end position="893"/>
    </location>
</feature>
<feature type="compositionally biased region" description="Polar residues" evidence="7">
    <location>
        <begin position="50"/>
        <end position="60"/>
    </location>
</feature>
<evidence type="ECO:0000259" key="9">
    <source>
        <dbReference type="Pfam" id="PF06458"/>
    </source>
</evidence>
<feature type="domain" description="MucBP" evidence="9">
    <location>
        <begin position="1066"/>
        <end position="1139"/>
    </location>
</feature>
<feature type="compositionally biased region" description="Basic and acidic residues" evidence="7">
    <location>
        <begin position="82"/>
        <end position="141"/>
    </location>
</feature>
<evidence type="ECO:0000256" key="2">
    <source>
        <dbReference type="ARBA" id="ARBA00022512"/>
    </source>
</evidence>
<reference evidence="11" key="1">
    <citation type="submission" date="2019-11" db="EMBL/GenBank/DDBJ databases">
        <authorList>
            <person name="Feng L."/>
        </authorList>
    </citation>
    <scope>NUCLEOTIDE SEQUENCE</scope>
    <source>
        <strain evidence="11">FmagnaLFYP121</strain>
    </source>
</reference>
<dbReference type="InterPro" id="IPR041171">
    <property type="entry name" value="SDR_Ig"/>
</dbReference>
<keyword evidence="2" id="KW-0134">Cell wall</keyword>
<feature type="signal peptide" evidence="8">
    <location>
        <begin position="1"/>
        <end position="26"/>
    </location>
</feature>
<feature type="compositionally biased region" description="Basic and acidic residues" evidence="7">
    <location>
        <begin position="1255"/>
        <end position="1280"/>
    </location>
</feature>
<evidence type="ECO:0000259" key="10">
    <source>
        <dbReference type="Pfam" id="PF17961"/>
    </source>
</evidence>
<gene>
    <name evidence="11" type="primary">uafA</name>
    <name evidence="11" type="ORF">FMLFYP121_01255</name>
</gene>
<dbReference type="Pfam" id="PF17961">
    <property type="entry name" value="Big_8"/>
    <property type="match status" value="1"/>
</dbReference>
<evidence type="ECO:0000256" key="4">
    <source>
        <dbReference type="ARBA" id="ARBA00022729"/>
    </source>
</evidence>
<feature type="compositionally biased region" description="Basic and acidic residues" evidence="7">
    <location>
        <begin position="684"/>
        <end position="702"/>
    </location>
</feature>
<evidence type="ECO:0000256" key="6">
    <source>
        <dbReference type="ARBA" id="ARBA00023088"/>
    </source>
</evidence>
<feature type="region of interest" description="Disordered" evidence="7">
    <location>
        <begin position="684"/>
        <end position="706"/>
    </location>
</feature>
<feature type="compositionally biased region" description="Polar residues" evidence="7">
    <location>
        <begin position="629"/>
        <end position="644"/>
    </location>
</feature>
<feature type="compositionally biased region" description="Basic and acidic residues" evidence="7">
    <location>
        <begin position="899"/>
        <end position="926"/>
    </location>
</feature>
<dbReference type="InterPro" id="IPR011252">
    <property type="entry name" value="Fibrogen-bd_dom1"/>
</dbReference>
<dbReference type="InterPro" id="IPR008966">
    <property type="entry name" value="Adhesion_dom_sf"/>
</dbReference>
<feature type="domain" description="MucBP" evidence="9">
    <location>
        <begin position="777"/>
        <end position="851"/>
    </location>
</feature>
<dbReference type="InterPro" id="IPR009459">
    <property type="entry name" value="MucBP_dom"/>
</dbReference>
<evidence type="ECO:0000256" key="8">
    <source>
        <dbReference type="SAM" id="SignalP"/>
    </source>
</evidence>